<dbReference type="SUPFAM" id="SSF88723">
    <property type="entry name" value="PIN domain-like"/>
    <property type="match status" value="1"/>
</dbReference>
<evidence type="ECO:0000313" key="2">
    <source>
        <dbReference type="EMBL" id="MCO4291744.1"/>
    </source>
</evidence>
<name>A0A9X2JBR4_9SPHI</name>
<dbReference type="Pfam" id="PF01850">
    <property type="entry name" value="PIN"/>
    <property type="match status" value="1"/>
</dbReference>
<feature type="domain" description="PIN" evidence="1">
    <location>
        <begin position="5"/>
        <end position="119"/>
    </location>
</feature>
<evidence type="ECO:0000259" key="1">
    <source>
        <dbReference type="Pfam" id="PF01850"/>
    </source>
</evidence>
<organism evidence="2 3">
    <name type="scientific">Solitalea agri</name>
    <dbReference type="NCBI Taxonomy" id="2953739"/>
    <lineage>
        <taxon>Bacteria</taxon>
        <taxon>Pseudomonadati</taxon>
        <taxon>Bacteroidota</taxon>
        <taxon>Sphingobacteriia</taxon>
        <taxon>Sphingobacteriales</taxon>
        <taxon>Sphingobacteriaceae</taxon>
        <taxon>Solitalea</taxon>
    </lineage>
</organism>
<gene>
    <name evidence="2" type="ORF">NF867_02575</name>
</gene>
<accession>A0A9X2JBR4</accession>
<keyword evidence="3" id="KW-1185">Reference proteome</keyword>
<comment type="caution">
    <text evidence="2">The sequence shown here is derived from an EMBL/GenBank/DDBJ whole genome shotgun (WGS) entry which is preliminary data.</text>
</comment>
<sequence length="131" mass="14756">MKNKYLADTMAIVLFLEKRKLPVKVKALFLKAEKGEIEILISAISLAEIAYLSEKKRIDTNLASATHFFSIYSSFQIVELSEGDISAAFLIDDIPELHDRLIAGTAHKMQIPIITNDPKIITSIHTKTIWE</sequence>
<dbReference type="EMBL" id="JAMWYS010000009">
    <property type="protein sequence ID" value="MCO4291744.1"/>
    <property type="molecule type" value="Genomic_DNA"/>
</dbReference>
<dbReference type="RefSeq" id="WP_252585981.1">
    <property type="nucleotide sequence ID" value="NZ_JAMWYS010000009.1"/>
</dbReference>
<dbReference type="AlphaFoldDB" id="A0A9X2JBR4"/>
<dbReference type="Proteomes" id="UP001155182">
    <property type="component" value="Unassembled WGS sequence"/>
</dbReference>
<dbReference type="InterPro" id="IPR002716">
    <property type="entry name" value="PIN_dom"/>
</dbReference>
<reference evidence="2" key="1">
    <citation type="submission" date="2022-06" db="EMBL/GenBank/DDBJ databases">
        <title>Solitalea sp. MAHUQ-68 isolated from rhizospheric soil.</title>
        <authorList>
            <person name="Huq M.A."/>
        </authorList>
    </citation>
    <scope>NUCLEOTIDE SEQUENCE</scope>
    <source>
        <strain evidence="2">MAHUQ-68</strain>
    </source>
</reference>
<evidence type="ECO:0000313" key="3">
    <source>
        <dbReference type="Proteomes" id="UP001155182"/>
    </source>
</evidence>
<proteinExistence type="predicted"/>
<dbReference type="Gene3D" id="3.40.50.1010">
    <property type="entry name" value="5'-nuclease"/>
    <property type="match status" value="1"/>
</dbReference>
<dbReference type="InterPro" id="IPR029060">
    <property type="entry name" value="PIN-like_dom_sf"/>
</dbReference>
<protein>
    <submittedName>
        <fullName evidence="2">PIN domain-containing protein</fullName>
    </submittedName>
</protein>